<dbReference type="CDD" id="cd02933">
    <property type="entry name" value="OYE_like_FMN"/>
    <property type="match status" value="1"/>
</dbReference>
<evidence type="ECO:0000313" key="5">
    <source>
        <dbReference type="EMBL" id="OEJ76863.1"/>
    </source>
</evidence>
<comment type="similarity">
    <text evidence="2">Belongs to the NADH:flavin oxidoreductase/NADH oxidase family.</text>
</comment>
<reference evidence="5" key="1">
    <citation type="submission" date="2016-09" db="EMBL/GenBank/DDBJ databases">
        <title>Draft genome of thermotolerant cyanobacterium Desertifilum sp. strain IPPAS B-1220.</title>
        <authorList>
            <person name="Sinetova M.A."/>
            <person name="Bolakhan K."/>
            <person name="Zayadan B.K."/>
            <person name="Mironov K.S."/>
            <person name="Ustinova V."/>
            <person name="Kupriyanova E.V."/>
            <person name="Sidorov R.A."/>
            <person name="Skrypnik A.N."/>
            <person name="Gogoleva N.E."/>
            <person name="Gogolev Y.V."/>
            <person name="Los D.A."/>
        </authorList>
    </citation>
    <scope>NUCLEOTIDE SEQUENCE [LARGE SCALE GENOMIC DNA]</scope>
    <source>
        <strain evidence="5">IPPAS B-1220</strain>
    </source>
</reference>
<comment type="cofactor">
    <cofactor evidence="1">
        <name>FMN</name>
        <dbReference type="ChEBI" id="CHEBI:58210"/>
    </cofactor>
</comment>
<evidence type="ECO:0000256" key="1">
    <source>
        <dbReference type="ARBA" id="ARBA00001917"/>
    </source>
</evidence>
<dbReference type="STRING" id="1781255.BH720_02485"/>
<gene>
    <name evidence="5" type="ORF">BH720_02485</name>
</gene>
<dbReference type="SUPFAM" id="SSF51395">
    <property type="entry name" value="FMN-linked oxidoreductases"/>
    <property type="match status" value="1"/>
</dbReference>
<comment type="caution">
    <text evidence="5">The sequence shown here is derived from an EMBL/GenBank/DDBJ whole genome shotgun (WGS) entry which is preliminary data.</text>
</comment>
<protein>
    <submittedName>
        <fullName evidence="5">Alkene reductase</fullName>
    </submittedName>
</protein>
<dbReference type="Gene3D" id="3.20.20.70">
    <property type="entry name" value="Aldolase class I"/>
    <property type="match status" value="1"/>
</dbReference>
<dbReference type="GO" id="GO:0010181">
    <property type="term" value="F:FMN binding"/>
    <property type="evidence" value="ECO:0007669"/>
    <property type="project" value="InterPro"/>
</dbReference>
<feature type="domain" description="NADH:flavin oxidoreductase/NADH oxidase N-terminal" evidence="4">
    <location>
        <begin position="7"/>
        <end position="338"/>
    </location>
</feature>
<accession>A0A1E5QR94</accession>
<dbReference type="InterPro" id="IPR045247">
    <property type="entry name" value="Oye-like"/>
</dbReference>
<dbReference type="AlphaFoldDB" id="A0A1E5QR94"/>
<sequence length="370" mass="40579">MNSSIPLLQPYKLGALELPNRIVMAPLTRNRALPGNIPGPLNAEYYAQRASAGLIISEATQVSPQGLGYPNTPGIYSPEQVEGWKLVTEAVHRHGGRIFLQLWHVGRISHPSLQPNGELPVAPSAIAPTGEASTFSGPQPFVTPRALELNEIPQIIEQYRKGAENALAAGFDGVEIHSANGYLLDQFLQDNANHRTDEYGGSVENRARLLLEVTEAVTKVWGSDRVGIRLSPSGEFNDMNDSNREATFSYVVKALNRFNLAYLHLVEPRVAGNETVEGDVSGFPSSFFRPLYNNTIISAGGHDRETGNATLEAGDAELIAYGRWFISNPDLPKRFELNAPLTPYDRDTFYGGTEKGYTDYPTLERETVSP</sequence>
<dbReference type="RefSeq" id="WP_069965572.1">
    <property type="nucleotide sequence ID" value="NZ_CM124774.1"/>
</dbReference>
<dbReference type="PANTHER" id="PTHR22893:SF98">
    <property type="entry name" value="OXIDOREDUCTASE"/>
    <property type="match status" value="1"/>
</dbReference>
<proteinExistence type="inferred from homology"/>
<evidence type="ECO:0000256" key="3">
    <source>
        <dbReference type="ARBA" id="ARBA00023002"/>
    </source>
</evidence>
<organism evidence="5">
    <name type="scientific">Desertifilum tharense IPPAS B-1220</name>
    <dbReference type="NCBI Taxonomy" id="1781255"/>
    <lineage>
        <taxon>Bacteria</taxon>
        <taxon>Bacillati</taxon>
        <taxon>Cyanobacteriota</taxon>
        <taxon>Cyanophyceae</taxon>
        <taxon>Desertifilales</taxon>
        <taxon>Desertifilaceae</taxon>
        <taxon>Desertifilum</taxon>
    </lineage>
</organism>
<dbReference type="InterPro" id="IPR013785">
    <property type="entry name" value="Aldolase_TIM"/>
</dbReference>
<dbReference type="Pfam" id="PF00724">
    <property type="entry name" value="Oxidored_FMN"/>
    <property type="match status" value="1"/>
</dbReference>
<dbReference type="NCBIfam" id="NF007899">
    <property type="entry name" value="PRK10605.1"/>
    <property type="match status" value="1"/>
</dbReference>
<dbReference type="GO" id="GO:0016628">
    <property type="term" value="F:oxidoreductase activity, acting on the CH-CH group of donors, NAD or NADP as acceptor"/>
    <property type="evidence" value="ECO:0007669"/>
    <property type="project" value="UniProtKB-ARBA"/>
</dbReference>
<dbReference type="FunFam" id="3.20.20.70:FF:000059">
    <property type="entry name" value="N-ethylmaleimide reductase, FMN-linked"/>
    <property type="match status" value="1"/>
</dbReference>
<keyword evidence="3" id="KW-0560">Oxidoreductase</keyword>
<evidence type="ECO:0000256" key="2">
    <source>
        <dbReference type="ARBA" id="ARBA00005979"/>
    </source>
</evidence>
<name>A0A1E5QR94_9CYAN</name>
<dbReference type="InterPro" id="IPR001155">
    <property type="entry name" value="OxRdtase_FMN_N"/>
</dbReference>
<dbReference type="EMBL" id="MJGC01000025">
    <property type="protein sequence ID" value="OEJ76863.1"/>
    <property type="molecule type" value="Genomic_DNA"/>
</dbReference>
<dbReference type="PANTHER" id="PTHR22893">
    <property type="entry name" value="NADH OXIDOREDUCTASE-RELATED"/>
    <property type="match status" value="1"/>
</dbReference>
<dbReference type="GO" id="GO:0005829">
    <property type="term" value="C:cytosol"/>
    <property type="evidence" value="ECO:0007669"/>
    <property type="project" value="TreeGrafter"/>
</dbReference>
<dbReference type="OrthoDB" id="9772736at2"/>
<evidence type="ECO:0000259" key="4">
    <source>
        <dbReference type="Pfam" id="PF00724"/>
    </source>
</evidence>